<evidence type="ECO:0000256" key="5">
    <source>
        <dbReference type="ARBA" id="ARBA00022692"/>
    </source>
</evidence>
<accession>A0A840C403</accession>
<evidence type="ECO:0000313" key="11">
    <source>
        <dbReference type="EMBL" id="MBB4019573.1"/>
    </source>
</evidence>
<reference evidence="11 12" key="1">
    <citation type="submission" date="2020-08" db="EMBL/GenBank/DDBJ databases">
        <title>Genomic Encyclopedia of Type Strains, Phase IV (KMG-IV): sequencing the most valuable type-strain genomes for metagenomic binning, comparative biology and taxonomic classification.</title>
        <authorList>
            <person name="Goeker M."/>
        </authorList>
    </citation>
    <scope>NUCLEOTIDE SEQUENCE [LARGE SCALE GENOMIC DNA]</scope>
    <source>
        <strain evidence="11 12">DSM 103737</strain>
    </source>
</reference>
<keyword evidence="2 9" id="KW-0813">Transport</keyword>
<feature type="transmembrane region" description="Helical" evidence="9">
    <location>
        <begin position="73"/>
        <end position="91"/>
    </location>
</feature>
<feature type="transmembrane region" description="Helical" evidence="9">
    <location>
        <begin position="171"/>
        <end position="194"/>
    </location>
</feature>
<dbReference type="GO" id="GO:0005886">
    <property type="term" value="C:plasma membrane"/>
    <property type="evidence" value="ECO:0007669"/>
    <property type="project" value="UniProtKB-SubCell"/>
</dbReference>
<evidence type="ECO:0000256" key="7">
    <source>
        <dbReference type="ARBA" id="ARBA00023136"/>
    </source>
</evidence>
<keyword evidence="4 9" id="KW-0997">Cell inner membrane</keyword>
<keyword evidence="6 9" id="KW-1133">Transmembrane helix</keyword>
<feature type="transmembrane region" description="Helical" evidence="9">
    <location>
        <begin position="112"/>
        <end position="136"/>
    </location>
</feature>
<dbReference type="InterPro" id="IPR007387">
    <property type="entry name" value="TRAP_DctQ"/>
</dbReference>
<gene>
    <name evidence="11" type="ORF">GGR16_004624</name>
</gene>
<dbReference type="GO" id="GO:0022857">
    <property type="term" value="F:transmembrane transporter activity"/>
    <property type="evidence" value="ECO:0007669"/>
    <property type="project" value="UniProtKB-UniRule"/>
</dbReference>
<dbReference type="Pfam" id="PF04290">
    <property type="entry name" value="DctQ"/>
    <property type="match status" value="1"/>
</dbReference>
<keyword evidence="12" id="KW-1185">Reference proteome</keyword>
<evidence type="ECO:0000256" key="1">
    <source>
        <dbReference type="ARBA" id="ARBA00004429"/>
    </source>
</evidence>
<dbReference type="AlphaFoldDB" id="A0A840C403"/>
<keyword evidence="5 9" id="KW-0812">Transmembrane</keyword>
<evidence type="ECO:0000256" key="9">
    <source>
        <dbReference type="RuleBase" id="RU369079"/>
    </source>
</evidence>
<dbReference type="PANTHER" id="PTHR35011">
    <property type="entry name" value="2,3-DIKETO-L-GULONATE TRAP TRANSPORTER SMALL PERMEASE PROTEIN YIAM"/>
    <property type="match status" value="1"/>
</dbReference>
<evidence type="ECO:0000256" key="3">
    <source>
        <dbReference type="ARBA" id="ARBA00022475"/>
    </source>
</evidence>
<evidence type="ECO:0000256" key="6">
    <source>
        <dbReference type="ARBA" id="ARBA00022989"/>
    </source>
</evidence>
<feature type="transmembrane region" description="Helical" evidence="9">
    <location>
        <begin position="40"/>
        <end position="61"/>
    </location>
</feature>
<comment type="subunit">
    <text evidence="9">The complex comprises the extracytoplasmic solute receptor protein and the two transmembrane proteins.</text>
</comment>
<evidence type="ECO:0000259" key="10">
    <source>
        <dbReference type="Pfam" id="PF04290"/>
    </source>
</evidence>
<sequence>MQETSTRDARAMAPALAPGRIVACAPALGRLSRALARIEAAVAGLAVFVVFSLLMANVVSRSFGRPLIWTDELAVNCMVWAAFIGASVGLAHRQHIAVMLLPDMLPGRVGRAMAIAVDLSLLLFLGVLAVVLWRWFDPVGLLKAETLEAFSADTFNFIYQEPTVTLGVSKFWFWLVLPVFCLTAMLHVVAGLAAHVAERGEAHP</sequence>
<dbReference type="EMBL" id="JACIEN010000007">
    <property type="protein sequence ID" value="MBB4019573.1"/>
    <property type="molecule type" value="Genomic_DNA"/>
</dbReference>
<evidence type="ECO:0000256" key="8">
    <source>
        <dbReference type="ARBA" id="ARBA00038436"/>
    </source>
</evidence>
<name>A0A840C403_9HYPH</name>
<evidence type="ECO:0000313" key="12">
    <source>
        <dbReference type="Proteomes" id="UP000577362"/>
    </source>
</evidence>
<protein>
    <recommendedName>
        <fullName evidence="9">TRAP transporter small permease protein</fullName>
    </recommendedName>
</protein>
<comment type="function">
    <text evidence="9">Part of the tripartite ATP-independent periplasmic (TRAP) transport system.</text>
</comment>
<organism evidence="11 12">
    <name type="scientific">Chelatococcus caeni</name>
    <dbReference type="NCBI Taxonomy" id="1348468"/>
    <lineage>
        <taxon>Bacteria</taxon>
        <taxon>Pseudomonadati</taxon>
        <taxon>Pseudomonadota</taxon>
        <taxon>Alphaproteobacteria</taxon>
        <taxon>Hyphomicrobiales</taxon>
        <taxon>Chelatococcaceae</taxon>
        <taxon>Chelatococcus</taxon>
    </lineage>
</organism>
<evidence type="ECO:0000256" key="4">
    <source>
        <dbReference type="ARBA" id="ARBA00022519"/>
    </source>
</evidence>
<comment type="caution">
    <text evidence="11">The sequence shown here is derived from an EMBL/GenBank/DDBJ whole genome shotgun (WGS) entry which is preliminary data.</text>
</comment>
<keyword evidence="7 9" id="KW-0472">Membrane</keyword>
<dbReference type="GO" id="GO:0015740">
    <property type="term" value="P:C4-dicarboxylate transport"/>
    <property type="evidence" value="ECO:0007669"/>
    <property type="project" value="TreeGrafter"/>
</dbReference>
<dbReference type="Proteomes" id="UP000577362">
    <property type="component" value="Unassembled WGS sequence"/>
</dbReference>
<evidence type="ECO:0000256" key="2">
    <source>
        <dbReference type="ARBA" id="ARBA00022448"/>
    </source>
</evidence>
<proteinExistence type="inferred from homology"/>
<dbReference type="RefSeq" id="WP_019400066.1">
    <property type="nucleotide sequence ID" value="NZ_JACIEN010000007.1"/>
</dbReference>
<comment type="subcellular location">
    <subcellularLocation>
        <location evidence="1 9">Cell inner membrane</location>
        <topology evidence="1 9">Multi-pass membrane protein</topology>
    </subcellularLocation>
</comment>
<dbReference type="InterPro" id="IPR055348">
    <property type="entry name" value="DctQ"/>
</dbReference>
<keyword evidence="3" id="KW-1003">Cell membrane</keyword>
<comment type="similarity">
    <text evidence="8 9">Belongs to the TRAP transporter small permease family.</text>
</comment>
<feature type="domain" description="Tripartite ATP-independent periplasmic transporters DctQ component" evidence="10">
    <location>
        <begin position="52"/>
        <end position="193"/>
    </location>
</feature>
<dbReference type="PANTHER" id="PTHR35011:SF2">
    <property type="entry name" value="2,3-DIKETO-L-GULONATE TRAP TRANSPORTER SMALL PERMEASE PROTEIN YIAM"/>
    <property type="match status" value="1"/>
</dbReference>